<feature type="transmembrane region" description="Helical" evidence="8">
    <location>
        <begin position="105"/>
        <end position="127"/>
    </location>
</feature>
<feature type="transmembrane region" description="Helical" evidence="8">
    <location>
        <begin position="404"/>
        <end position="423"/>
    </location>
</feature>
<protein>
    <submittedName>
        <fullName evidence="10">DHA2 family efflux MFS transporter permease subunit</fullName>
    </submittedName>
</protein>
<evidence type="ECO:0000256" key="5">
    <source>
        <dbReference type="ARBA" id="ARBA00022692"/>
    </source>
</evidence>
<comment type="subcellular location">
    <subcellularLocation>
        <location evidence="1">Cell membrane</location>
        <topology evidence="1">Multi-pass membrane protein</topology>
    </subcellularLocation>
</comment>
<dbReference type="PANTHER" id="PTHR42718">
    <property type="entry name" value="MAJOR FACILITATOR SUPERFAMILY MULTIDRUG TRANSPORTER MFSC"/>
    <property type="match status" value="1"/>
</dbReference>
<feature type="transmembrane region" description="Helical" evidence="8">
    <location>
        <begin position="167"/>
        <end position="189"/>
    </location>
</feature>
<dbReference type="InterPro" id="IPR020846">
    <property type="entry name" value="MFS_dom"/>
</dbReference>
<dbReference type="Gene3D" id="1.20.1720.10">
    <property type="entry name" value="Multidrug resistance protein D"/>
    <property type="match status" value="1"/>
</dbReference>
<feature type="transmembrane region" description="Helical" evidence="8">
    <location>
        <begin position="266"/>
        <end position="287"/>
    </location>
</feature>
<evidence type="ECO:0000256" key="3">
    <source>
        <dbReference type="ARBA" id="ARBA00022448"/>
    </source>
</evidence>
<feature type="transmembrane region" description="Helical" evidence="8">
    <location>
        <begin position="139"/>
        <end position="161"/>
    </location>
</feature>
<evidence type="ECO:0000259" key="9">
    <source>
        <dbReference type="PROSITE" id="PS50850"/>
    </source>
</evidence>
<name>A0ABY9RLJ7_9BURK</name>
<dbReference type="Proteomes" id="UP001181355">
    <property type="component" value="Chromosome"/>
</dbReference>
<evidence type="ECO:0000256" key="1">
    <source>
        <dbReference type="ARBA" id="ARBA00004651"/>
    </source>
</evidence>
<dbReference type="RefSeq" id="WP_309483034.1">
    <property type="nucleotide sequence ID" value="NZ_CP133720.1"/>
</dbReference>
<reference evidence="10" key="1">
    <citation type="submission" date="2023-09" db="EMBL/GenBank/DDBJ databases">
        <title>Undibacterium sp. 20NA77.5 isolated from freshwater.</title>
        <authorList>
            <person name="Le V."/>
            <person name="Ko S.-R."/>
            <person name="Ahn C.-Y."/>
            <person name="Oh H.-M."/>
        </authorList>
    </citation>
    <scope>NUCLEOTIDE SEQUENCE</scope>
    <source>
        <strain evidence="10">20NA77.5</strain>
    </source>
</reference>
<dbReference type="InterPro" id="IPR011701">
    <property type="entry name" value="MFS"/>
</dbReference>
<feature type="transmembrane region" description="Helical" evidence="8">
    <location>
        <begin position="233"/>
        <end position="254"/>
    </location>
</feature>
<feature type="transmembrane region" description="Helical" evidence="8">
    <location>
        <begin position="374"/>
        <end position="392"/>
    </location>
</feature>
<evidence type="ECO:0000313" key="11">
    <source>
        <dbReference type="Proteomes" id="UP001181355"/>
    </source>
</evidence>
<feature type="transmembrane region" description="Helical" evidence="8">
    <location>
        <begin position="340"/>
        <end position="362"/>
    </location>
</feature>
<comment type="similarity">
    <text evidence="2">Belongs to the major facilitator superfamily. EmrB family.</text>
</comment>
<feature type="transmembrane region" description="Helical" evidence="8">
    <location>
        <begin position="307"/>
        <end position="328"/>
    </location>
</feature>
<feature type="transmembrane region" description="Helical" evidence="8">
    <location>
        <begin position="52"/>
        <end position="72"/>
    </location>
</feature>
<dbReference type="InterPro" id="IPR004638">
    <property type="entry name" value="EmrB-like"/>
</dbReference>
<evidence type="ECO:0000256" key="6">
    <source>
        <dbReference type="ARBA" id="ARBA00022989"/>
    </source>
</evidence>
<dbReference type="InterPro" id="IPR036259">
    <property type="entry name" value="MFS_trans_sf"/>
</dbReference>
<keyword evidence="11" id="KW-1185">Reference proteome</keyword>
<keyword evidence="7 8" id="KW-0472">Membrane</keyword>
<feature type="transmembrane region" description="Helical" evidence="8">
    <location>
        <begin position="79"/>
        <end position="99"/>
    </location>
</feature>
<dbReference type="SUPFAM" id="SSF103473">
    <property type="entry name" value="MFS general substrate transporter"/>
    <property type="match status" value="1"/>
</dbReference>
<proteinExistence type="inferred from homology"/>
<evidence type="ECO:0000256" key="4">
    <source>
        <dbReference type="ARBA" id="ARBA00022475"/>
    </source>
</evidence>
<evidence type="ECO:0000256" key="7">
    <source>
        <dbReference type="ARBA" id="ARBA00023136"/>
    </source>
</evidence>
<accession>A0ABY9RLJ7</accession>
<keyword evidence="5 8" id="KW-0812">Transmembrane</keyword>
<keyword evidence="3" id="KW-0813">Transport</keyword>
<keyword evidence="6 8" id="KW-1133">Transmembrane helix</keyword>
<gene>
    <name evidence="10" type="ORF">RF679_04545</name>
</gene>
<evidence type="ECO:0000313" key="10">
    <source>
        <dbReference type="EMBL" id="WMW81555.1"/>
    </source>
</evidence>
<feature type="transmembrane region" description="Helical" evidence="8">
    <location>
        <begin position="12"/>
        <end position="32"/>
    </location>
</feature>
<dbReference type="PANTHER" id="PTHR42718:SF9">
    <property type="entry name" value="MAJOR FACILITATOR SUPERFAMILY MULTIDRUG TRANSPORTER MFSC"/>
    <property type="match status" value="1"/>
</dbReference>
<dbReference type="Pfam" id="PF07690">
    <property type="entry name" value="MFS_1"/>
    <property type="match status" value="1"/>
</dbReference>
<evidence type="ECO:0000256" key="8">
    <source>
        <dbReference type="SAM" id="Phobius"/>
    </source>
</evidence>
<keyword evidence="4" id="KW-1003">Cell membrane</keyword>
<dbReference type="EMBL" id="CP133720">
    <property type="protein sequence ID" value="WMW81555.1"/>
    <property type="molecule type" value="Genomic_DNA"/>
</dbReference>
<dbReference type="PROSITE" id="PS50850">
    <property type="entry name" value="MFS"/>
    <property type="match status" value="1"/>
</dbReference>
<feature type="domain" description="Major facilitator superfamily (MFS) profile" evidence="9">
    <location>
        <begin position="14"/>
        <end position="512"/>
    </location>
</feature>
<feature type="transmembrane region" description="Helical" evidence="8">
    <location>
        <begin position="489"/>
        <end position="507"/>
    </location>
</feature>
<organism evidence="10 11">
    <name type="scientific">Undibacterium cyanobacteriorum</name>
    <dbReference type="NCBI Taxonomy" id="3073561"/>
    <lineage>
        <taxon>Bacteria</taxon>
        <taxon>Pseudomonadati</taxon>
        <taxon>Pseudomonadota</taxon>
        <taxon>Betaproteobacteria</taxon>
        <taxon>Burkholderiales</taxon>
        <taxon>Oxalobacteraceae</taxon>
        <taxon>Undibacterium</taxon>
    </lineage>
</organism>
<sequence>MSASKEKTLKPLLGFILMAVGMFMALLDTQILGSSLHEVQAGLSATPEEISLVQTSYLIAEVIMIPLAAWFSSILSTRVLFSISCAGFTIASIGCGGAWDIQSMMVFRAAQGFLGGAMIPTAFASGFMMFPGERNQAKIAAVLGLMATLAPVLGPSIGGLITDALTWRWLFFINIVPGIVVCIAVAFIVDIDRPDFSVLRRFDILGAVSLALFLGLLQYVLDEGPRRAWLEDVHLLSFLLVSMMAGVIFVWRSLSYSHPIVHLRAFSNLSFTLGCVLSFVVGIGLYGSIYMTPLFLGLIRHFSALQIGATVFVTGLFQVGATFLSIALRKYLSNQTILALGFLIFYVSCVLFQGVTASWGYWELLVPQALRGMGTMLCVIPLTSLALGSFTGEVLKGASGIYNLMRNLGGAIGLALINTELFFNRFDLHYRQLADYSVRASARLSQASEQLLFQLNGHIVDSDRAQLLATKLLDSALRQQALVLSFSDVYRLMATAFLLGLVLILYLRLKSRHVEPSTAPIMEH</sequence>
<evidence type="ECO:0000256" key="2">
    <source>
        <dbReference type="ARBA" id="ARBA00008537"/>
    </source>
</evidence>
<feature type="transmembrane region" description="Helical" evidence="8">
    <location>
        <begin position="201"/>
        <end position="221"/>
    </location>
</feature>
<dbReference type="NCBIfam" id="TIGR00711">
    <property type="entry name" value="efflux_EmrB"/>
    <property type="match status" value="1"/>
</dbReference>
<dbReference type="Gene3D" id="1.20.1250.20">
    <property type="entry name" value="MFS general substrate transporter like domains"/>
    <property type="match status" value="1"/>
</dbReference>